<dbReference type="Proteomes" id="UP000189670">
    <property type="component" value="Unassembled WGS sequence"/>
</dbReference>
<feature type="non-terminal residue" evidence="1">
    <location>
        <position position="321"/>
    </location>
</feature>
<comment type="caution">
    <text evidence="1">The sequence shown here is derived from an EMBL/GenBank/DDBJ whole genome shotgun (WGS) entry which is preliminary data.</text>
</comment>
<proteinExistence type="predicted"/>
<evidence type="ECO:0000313" key="2">
    <source>
        <dbReference type="Proteomes" id="UP000189670"/>
    </source>
</evidence>
<reference evidence="2" key="1">
    <citation type="submission" date="2012-11" db="EMBL/GenBank/DDBJ databases">
        <authorList>
            <person name="Lucero-Rivera Y.E."/>
            <person name="Tovar-Ramirez D."/>
        </authorList>
    </citation>
    <scope>NUCLEOTIDE SEQUENCE [LARGE SCALE GENOMIC DNA]</scope>
    <source>
        <strain evidence="2">Araruama</strain>
    </source>
</reference>
<organism evidence="1 2">
    <name type="scientific">Candidatus Magnetoglobus multicellularis str. Araruama</name>
    <dbReference type="NCBI Taxonomy" id="890399"/>
    <lineage>
        <taxon>Bacteria</taxon>
        <taxon>Pseudomonadati</taxon>
        <taxon>Thermodesulfobacteriota</taxon>
        <taxon>Desulfobacteria</taxon>
        <taxon>Desulfobacterales</taxon>
        <taxon>Desulfobacteraceae</taxon>
        <taxon>Candidatus Magnetoglobus</taxon>
    </lineage>
</organism>
<feature type="non-terminal residue" evidence="1">
    <location>
        <position position="1"/>
    </location>
</feature>
<dbReference type="InterPro" id="IPR013783">
    <property type="entry name" value="Ig-like_fold"/>
</dbReference>
<dbReference type="SUPFAM" id="SSF49313">
    <property type="entry name" value="Cadherin-like"/>
    <property type="match status" value="2"/>
</dbReference>
<gene>
    <name evidence="1" type="ORF">OMM_14276</name>
</gene>
<dbReference type="Gene3D" id="2.60.40.10">
    <property type="entry name" value="Immunoglobulins"/>
    <property type="match status" value="2"/>
</dbReference>
<dbReference type="AlphaFoldDB" id="A0A1V1NS46"/>
<dbReference type="GO" id="GO:0005509">
    <property type="term" value="F:calcium ion binding"/>
    <property type="evidence" value="ECO:0007669"/>
    <property type="project" value="InterPro"/>
</dbReference>
<evidence type="ECO:0000313" key="1">
    <source>
        <dbReference type="EMBL" id="ETR65422.1"/>
    </source>
</evidence>
<protein>
    <submittedName>
        <fullName evidence="1">Uncharacterized protein</fullName>
    </submittedName>
</protein>
<sequence>GQLPDGLNLSNEGIISGICKSQLPVDFELKITDTRNQQITQSFQIPVSAPLIINKYPDRIHGIAGKPLDIQFKASGGCGEKSWQLFRSCPNSGIDIFSETGQLYGIPTTKTFCTLVVQVEDSSGHRAYQDYLLDISQELSIISTELPDAFQGESYSEQLMIEGGAAPLTFTALDPLPNGLSLNSQTGEIYGWPEESENKLFRIAIYDSGISMPQSLTSTFKLNIQETLTIVSPVMLPDAIYGDEWSFEFLAQGYEGQCQWQLRSGGLPLGITLNASTGQLTGTIKDTGNYQFTIEVIDDHGDRCQKEFIWTIYAPLRLTNG</sequence>
<dbReference type="GO" id="GO:0016020">
    <property type="term" value="C:membrane"/>
    <property type="evidence" value="ECO:0007669"/>
    <property type="project" value="InterPro"/>
</dbReference>
<dbReference type="Pfam" id="PF05345">
    <property type="entry name" value="He_PIG"/>
    <property type="match status" value="2"/>
</dbReference>
<name>A0A1V1NS46_9BACT</name>
<dbReference type="EMBL" id="ATBP01002837">
    <property type="protein sequence ID" value="ETR65422.1"/>
    <property type="molecule type" value="Genomic_DNA"/>
</dbReference>
<accession>A0A1V1NS46</accession>
<dbReference type="InterPro" id="IPR015919">
    <property type="entry name" value="Cadherin-like_sf"/>
</dbReference>